<gene>
    <name evidence="1" type="ORF">SAMN02746098_05201</name>
</gene>
<evidence type="ECO:0000313" key="2">
    <source>
        <dbReference type="Proteomes" id="UP000183954"/>
    </source>
</evidence>
<dbReference type="AlphaFoldDB" id="A0A1M6GRN7"/>
<accession>A0A1M6GRN7</accession>
<reference evidence="2" key="1">
    <citation type="submission" date="2016-11" db="EMBL/GenBank/DDBJ databases">
        <authorList>
            <person name="Varghese N."/>
            <person name="Submissions S."/>
        </authorList>
    </citation>
    <scope>NUCLEOTIDE SEQUENCE [LARGE SCALE GENOMIC DNA]</scope>
    <source>
        <strain evidence="2">DSM 15449</strain>
    </source>
</reference>
<evidence type="ECO:0000313" key="1">
    <source>
        <dbReference type="EMBL" id="SHJ12601.1"/>
    </source>
</evidence>
<proteinExistence type="predicted"/>
<dbReference type="STRING" id="1121420.SAMN02746098_05201"/>
<dbReference type="Proteomes" id="UP000183954">
    <property type="component" value="Unassembled WGS sequence"/>
</dbReference>
<name>A0A1M6GRN7_9FIRM</name>
<protein>
    <submittedName>
        <fullName evidence="1">Uncharacterized protein</fullName>
    </submittedName>
</protein>
<dbReference type="EMBL" id="FQXJ01000039">
    <property type="protein sequence ID" value="SHJ12601.1"/>
    <property type="molecule type" value="Genomic_DNA"/>
</dbReference>
<organism evidence="1 2">
    <name type="scientific">Desulfosporosinus lacus DSM 15449</name>
    <dbReference type="NCBI Taxonomy" id="1121420"/>
    <lineage>
        <taxon>Bacteria</taxon>
        <taxon>Bacillati</taxon>
        <taxon>Bacillota</taxon>
        <taxon>Clostridia</taxon>
        <taxon>Eubacteriales</taxon>
        <taxon>Desulfitobacteriaceae</taxon>
        <taxon>Desulfosporosinus</taxon>
    </lineage>
</organism>
<keyword evidence="2" id="KW-1185">Reference proteome</keyword>
<sequence>MSEIIYGLYEQIINGIINENLNKVDQQLFVKDTQPLDSAESSKILAEYLAKILREILNYLEDGDSVVRDRVNLCNGILQYIAECIQKGSFSFKKDQETLKRVESFLINQDAQLLLAQVEKKASKAKALPASDKIVRPETSIAENSLFTGAVHEPSMISELKKEILSSDRIDFLISFIKWSGLRLIINELTKFTMGGGKLRVITRRNILTGSHFLSFRVRSRTLHGTTSSVDF</sequence>